<name>A0A0E9PBJ6_ANGAN</name>
<protein>
    <submittedName>
        <fullName evidence="1">Uncharacterized protein</fullName>
    </submittedName>
</protein>
<dbReference type="AlphaFoldDB" id="A0A0E9PBJ6"/>
<evidence type="ECO:0000313" key="1">
    <source>
        <dbReference type="EMBL" id="JAH01395.1"/>
    </source>
</evidence>
<reference evidence="1" key="1">
    <citation type="submission" date="2014-11" db="EMBL/GenBank/DDBJ databases">
        <authorList>
            <person name="Amaro Gonzalez C."/>
        </authorList>
    </citation>
    <scope>NUCLEOTIDE SEQUENCE</scope>
</reference>
<organism evidence="1">
    <name type="scientific">Anguilla anguilla</name>
    <name type="common">European freshwater eel</name>
    <name type="synonym">Muraena anguilla</name>
    <dbReference type="NCBI Taxonomy" id="7936"/>
    <lineage>
        <taxon>Eukaryota</taxon>
        <taxon>Metazoa</taxon>
        <taxon>Chordata</taxon>
        <taxon>Craniata</taxon>
        <taxon>Vertebrata</taxon>
        <taxon>Euteleostomi</taxon>
        <taxon>Actinopterygii</taxon>
        <taxon>Neopterygii</taxon>
        <taxon>Teleostei</taxon>
        <taxon>Anguilliformes</taxon>
        <taxon>Anguillidae</taxon>
        <taxon>Anguilla</taxon>
    </lineage>
</organism>
<proteinExistence type="predicted"/>
<accession>A0A0E9PBJ6</accession>
<dbReference type="EMBL" id="GBXM01107182">
    <property type="protein sequence ID" value="JAH01395.1"/>
    <property type="molecule type" value="Transcribed_RNA"/>
</dbReference>
<reference evidence="1" key="2">
    <citation type="journal article" date="2015" name="Fish Shellfish Immunol.">
        <title>Early steps in the European eel (Anguilla anguilla)-Vibrio vulnificus interaction in the gills: Role of the RtxA13 toxin.</title>
        <authorList>
            <person name="Callol A."/>
            <person name="Pajuelo D."/>
            <person name="Ebbesson L."/>
            <person name="Teles M."/>
            <person name="MacKenzie S."/>
            <person name="Amaro C."/>
        </authorList>
    </citation>
    <scope>NUCLEOTIDE SEQUENCE</scope>
</reference>
<sequence>MFINCNKIFTKLNNHKLDNLHYHDIISFHST</sequence>